<dbReference type="Pfam" id="PF12100">
    <property type="entry name" value="DUF3576"/>
    <property type="match status" value="1"/>
</dbReference>
<organism evidence="2 3">
    <name type="scientific">Pontivivens insulae</name>
    <dbReference type="NCBI Taxonomy" id="1639689"/>
    <lineage>
        <taxon>Bacteria</taxon>
        <taxon>Pseudomonadati</taxon>
        <taxon>Pseudomonadota</taxon>
        <taxon>Alphaproteobacteria</taxon>
        <taxon>Rhodobacterales</taxon>
        <taxon>Paracoccaceae</taxon>
        <taxon>Pontivivens</taxon>
    </lineage>
</organism>
<feature type="signal peptide" evidence="1">
    <location>
        <begin position="1"/>
        <end position="18"/>
    </location>
</feature>
<dbReference type="RefSeq" id="WP_108783396.1">
    <property type="nucleotide sequence ID" value="NZ_OMKW01000004.1"/>
</dbReference>
<dbReference type="OrthoDB" id="8479681at2"/>
<evidence type="ECO:0000256" key="1">
    <source>
        <dbReference type="SAM" id="SignalP"/>
    </source>
</evidence>
<accession>A0A2R8AF58</accession>
<proteinExistence type="predicted"/>
<evidence type="ECO:0000313" key="3">
    <source>
        <dbReference type="Proteomes" id="UP000244932"/>
    </source>
</evidence>
<dbReference type="AlphaFoldDB" id="A0A2R8AF58"/>
<sequence length="167" mass="17345">MQKSVKYLMALAAVAVIAGCDTLASGEAPGVPESANPERGINVAELLSGELAESAGPPLNVNSYMWRAALDTIDFLPIASSDPFGGVITTDWGTPSGSAAERFRATVFIQSAELSAGALNVSVFRQVNGGQGWVDAPVSASTVRQLEDAVLLRARELRREAAAAADN</sequence>
<evidence type="ECO:0000313" key="2">
    <source>
        <dbReference type="EMBL" id="SPF30680.1"/>
    </source>
</evidence>
<dbReference type="EMBL" id="OMKW01000004">
    <property type="protein sequence ID" value="SPF30680.1"/>
    <property type="molecule type" value="Genomic_DNA"/>
</dbReference>
<name>A0A2R8AF58_9RHOB</name>
<feature type="chain" id="PRO_5015361471" description="DUF3576 domain-containing protein" evidence="1">
    <location>
        <begin position="19"/>
        <end position="167"/>
    </location>
</feature>
<reference evidence="2 3" key="1">
    <citation type="submission" date="2018-03" db="EMBL/GenBank/DDBJ databases">
        <authorList>
            <person name="Keele B.F."/>
        </authorList>
    </citation>
    <scope>NUCLEOTIDE SEQUENCE [LARGE SCALE GENOMIC DNA]</scope>
    <source>
        <strain evidence="2 3">CeCT 8812</strain>
    </source>
</reference>
<evidence type="ECO:0008006" key="4">
    <source>
        <dbReference type="Google" id="ProtNLM"/>
    </source>
</evidence>
<dbReference type="Proteomes" id="UP000244932">
    <property type="component" value="Unassembled WGS sequence"/>
</dbReference>
<protein>
    <recommendedName>
        <fullName evidence="4">DUF3576 domain-containing protein</fullName>
    </recommendedName>
</protein>
<dbReference type="InterPro" id="IPR021959">
    <property type="entry name" value="DUF3576"/>
</dbReference>
<gene>
    <name evidence="2" type="ORF">POI8812_03022</name>
</gene>
<keyword evidence="1" id="KW-0732">Signal</keyword>
<dbReference type="PROSITE" id="PS51257">
    <property type="entry name" value="PROKAR_LIPOPROTEIN"/>
    <property type="match status" value="1"/>
</dbReference>
<keyword evidence="3" id="KW-1185">Reference proteome</keyword>